<keyword evidence="1" id="KW-0732">Signal</keyword>
<keyword evidence="2" id="KW-1015">Disulfide bond</keyword>
<protein>
    <recommendedName>
        <fullName evidence="3">LamG-like jellyroll fold domain-containing protein</fullName>
    </recommendedName>
</protein>
<evidence type="ECO:0000256" key="2">
    <source>
        <dbReference type="ARBA" id="ARBA00023157"/>
    </source>
</evidence>
<comment type="caution">
    <text evidence="4">The sequence shown here is derived from an EMBL/GenBank/DDBJ whole genome shotgun (WGS) entry which is preliminary data.</text>
</comment>
<organism evidence="4">
    <name type="scientific">marine sediment metagenome</name>
    <dbReference type="NCBI Taxonomy" id="412755"/>
    <lineage>
        <taxon>unclassified sequences</taxon>
        <taxon>metagenomes</taxon>
        <taxon>ecological metagenomes</taxon>
    </lineage>
</organism>
<gene>
    <name evidence="4" type="ORF">LCGC14_0363330</name>
</gene>
<dbReference type="PANTHER" id="PTHR42535">
    <property type="entry name" value="OOKINETE PROTEIN, PUTATIVE-RELATED"/>
    <property type="match status" value="1"/>
</dbReference>
<evidence type="ECO:0000256" key="1">
    <source>
        <dbReference type="ARBA" id="ARBA00022729"/>
    </source>
</evidence>
<dbReference type="SUPFAM" id="SSF49899">
    <property type="entry name" value="Concanavalin A-like lectins/glucanases"/>
    <property type="match status" value="4"/>
</dbReference>
<accession>A0A0F9TQA8</accession>
<dbReference type="PANTHER" id="PTHR42535:SF2">
    <property type="entry name" value="CHROMOSOME UNDETERMINED SCAFFOLD_146, WHOLE GENOME SHOTGUN SEQUENCE"/>
    <property type="match status" value="1"/>
</dbReference>
<proteinExistence type="predicted"/>
<name>A0A0F9TQA8_9ZZZZ</name>
<dbReference type="InterPro" id="IPR006558">
    <property type="entry name" value="LamG-like"/>
</dbReference>
<evidence type="ECO:0000313" key="4">
    <source>
        <dbReference type="EMBL" id="KKN77137.1"/>
    </source>
</evidence>
<dbReference type="SMART" id="SM00560">
    <property type="entry name" value="LamGL"/>
    <property type="match status" value="1"/>
</dbReference>
<feature type="domain" description="LamG-like jellyroll fold" evidence="3">
    <location>
        <begin position="533"/>
        <end position="661"/>
    </location>
</feature>
<reference evidence="4" key="1">
    <citation type="journal article" date="2015" name="Nature">
        <title>Complex archaea that bridge the gap between prokaryotes and eukaryotes.</title>
        <authorList>
            <person name="Spang A."/>
            <person name="Saw J.H."/>
            <person name="Jorgensen S.L."/>
            <person name="Zaremba-Niedzwiedzka K."/>
            <person name="Martijn J."/>
            <person name="Lind A.E."/>
            <person name="van Eijk R."/>
            <person name="Schleper C."/>
            <person name="Guy L."/>
            <person name="Ettema T.J."/>
        </authorList>
    </citation>
    <scope>NUCLEOTIDE SEQUENCE</scope>
</reference>
<dbReference type="InterPro" id="IPR013320">
    <property type="entry name" value="ConA-like_dom_sf"/>
</dbReference>
<dbReference type="EMBL" id="LAZR01000284">
    <property type="protein sequence ID" value="KKN77137.1"/>
    <property type="molecule type" value="Genomic_DNA"/>
</dbReference>
<evidence type="ECO:0000259" key="3">
    <source>
        <dbReference type="SMART" id="SM00560"/>
    </source>
</evidence>
<sequence>MKMITSIMLILCGTILLGSMVYFSGNKPLLEGGFKEMDTRVYAGKGSPISGDEEIKINPYKTRYTEDYKVLKKTGNESLFDVSFNKTSVLVANYTVNDTYPNGTNYTRRIVKYREDTIICLEAGWINKKVLTYFYNLNGNITGVNKNYTYSVPSKLSFYKTNSLSKQSDLSMTQANGQITTSPSNPKKFCYQANPEQDFYLKFGDNSVIVIQDSNIVTDSLLRNVTAEGNFTHLTIDDDPDVYLEFDGDNDYVSVADDDSLDLSTKATWSLWVKRAQYTDLGGLLNKYFSAGGRRSYTLLEASGDNTEIGLFLSPNGASPDVYYTTNDCAPVDDEWTYIAVTYDEGSAIYYKNGVQCDTDSSSVTSIHPSSEPLLIGSSYDSDFNGSIDEVRIYNRSLNVSEIIEIYNSGRVANSSLPSDNLTLWLKMDEGVGISADDSSGEGNDGTLVGNPTWSTWGLGDNLVGYWNFDGDKVNTPLATSYDFTKEDNDGTGVADALVNSTDCMTGYGNCYQGDGVGDFINLGDPASLRNFGNLTISGWFNTRDNTTNFQVLISRHTTTQVWFIRTDPDNFQFDIETDGSHPQVNSITRIKNNIWYHVAGVYNGTGMGLYINGVLDNSGAASGTIDSTAQTVRIGSRNGGMFMDGMIDEVMVFNASLSSAQILEIYNNQSARFKTEGTQKVRAVKVTNGSTWDNGGDNRVNITVDFQANKNSNISARIGQINLSVNNSDLLFYLPFEWNGAEDITGNGFDGLLIGETFINGTGLNDTRGAQFQGMDDLMNLTNSESLIFPTGGFTLAVWFKTLGGDLTANLFGKYPTTGIAGRIACFISGGDILCTLDDGALQVVAGGAVNDDEWHHIVLSVNDTNLAGFLDGNVFAVDSHDNTLVTNTASWSLSSAIPNAQFSLNGSIDEVILFNRSLTTQEVVTLYTRSAQQYHEAYYTEYQNVTGNPTNFTINTEADFLFPDFKFHSGADQFYTPIINGSMTLETWNVSLPAALPDTTPPKINFTAPTPANASTQSETYVTINVSIIETNLKDVVFNWNGTNTTIFNDSLVLFMNFDNRSGLGETTEPSGNVSVDISNGGNNGSFQGNATINLTGGKYSGGLQLDGLGSYLEVPFSPDISSNDFTVAIWFKTSIQTDIVNTAFVNKINASSNGWSFGKRRSDVGAEANKLQILIADGSNFATPVSDNVVNDNLWHHGVATIDWTADLVLLYVDGVQQTEQDSLSAFTQDNTRNNDPIKIGEVASDPTLNISFDEVMIWNRSLSAQEIQQLYFTSLTKYNLTDWSLYVNQSLNSTDGLTDGDYTFQAFASDNNSNWNFTEIRTVTISTADSCAYTKNTNWNVEDHCVKVNEYVDLGTGNMSIITGGSVVFEDSNVSMGCYSVYATDVDKAFINVSWTSNDYWFNTTECLK</sequence>
<dbReference type="Pfam" id="PF13385">
    <property type="entry name" value="Laminin_G_3"/>
    <property type="match status" value="4"/>
</dbReference>
<dbReference type="Gene3D" id="2.60.120.200">
    <property type="match status" value="4"/>
</dbReference>